<organism evidence="8 9">
    <name type="scientific">Branchiostoma lanceolatum</name>
    <name type="common">Common lancelet</name>
    <name type="synonym">Amphioxus lanceolatum</name>
    <dbReference type="NCBI Taxonomy" id="7740"/>
    <lineage>
        <taxon>Eukaryota</taxon>
        <taxon>Metazoa</taxon>
        <taxon>Chordata</taxon>
        <taxon>Cephalochordata</taxon>
        <taxon>Leptocardii</taxon>
        <taxon>Amphioxiformes</taxon>
        <taxon>Branchiostomatidae</taxon>
        <taxon>Branchiostoma</taxon>
    </lineage>
</organism>
<dbReference type="InterPro" id="IPR037579">
    <property type="entry name" value="FIB_ANG-like"/>
</dbReference>
<dbReference type="CDD" id="cd00087">
    <property type="entry name" value="FReD"/>
    <property type="match status" value="1"/>
</dbReference>
<proteinExistence type="predicted"/>
<evidence type="ECO:0000256" key="4">
    <source>
        <dbReference type="ARBA" id="ARBA00023180"/>
    </source>
</evidence>
<keyword evidence="9" id="KW-1185">Reference proteome</keyword>
<feature type="signal peptide" evidence="6">
    <location>
        <begin position="1"/>
        <end position="27"/>
    </location>
</feature>
<dbReference type="PANTHER" id="PTHR47221:SF5">
    <property type="entry name" value="FIBRINOGEN C-TERMINAL DOMAIN-CONTAINING PROTEIN"/>
    <property type="match status" value="1"/>
</dbReference>
<evidence type="ECO:0000256" key="1">
    <source>
        <dbReference type="ARBA" id="ARBA00004613"/>
    </source>
</evidence>
<evidence type="ECO:0000256" key="2">
    <source>
        <dbReference type="ARBA" id="ARBA00022525"/>
    </source>
</evidence>
<dbReference type="SMART" id="SM00186">
    <property type="entry name" value="FBG"/>
    <property type="match status" value="1"/>
</dbReference>
<dbReference type="OrthoDB" id="7929750at2759"/>
<keyword evidence="6" id="KW-0732">Signal</keyword>
<dbReference type="GO" id="GO:0034116">
    <property type="term" value="P:positive regulation of heterotypic cell-cell adhesion"/>
    <property type="evidence" value="ECO:0007669"/>
    <property type="project" value="TreeGrafter"/>
</dbReference>
<evidence type="ECO:0000256" key="5">
    <source>
        <dbReference type="SAM" id="MobiDB-lite"/>
    </source>
</evidence>
<dbReference type="Proteomes" id="UP000838412">
    <property type="component" value="Chromosome 3"/>
</dbReference>
<protein>
    <submittedName>
        <fullName evidence="8">FIBCD1 protein</fullName>
    </submittedName>
</protein>
<dbReference type="Pfam" id="PF00147">
    <property type="entry name" value="Fibrinogen_C"/>
    <property type="match status" value="1"/>
</dbReference>
<keyword evidence="2" id="KW-0964">Secreted</keyword>
<dbReference type="GO" id="GO:0005201">
    <property type="term" value="F:extracellular matrix structural constituent"/>
    <property type="evidence" value="ECO:0007669"/>
    <property type="project" value="TreeGrafter"/>
</dbReference>
<dbReference type="GO" id="GO:0030674">
    <property type="term" value="F:protein-macromolecule adaptor activity"/>
    <property type="evidence" value="ECO:0007669"/>
    <property type="project" value="TreeGrafter"/>
</dbReference>
<dbReference type="EMBL" id="OV696688">
    <property type="protein sequence ID" value="CAH1257725.1"/>
    <property type="molecule type" value="Genomic_DNA"/>
</dbReference>
<feature type="chain" id="PRO_5035447715" evidence="6">
    <location>
        <begin position="28"/>
        <end position="363"/>
    </location>
</feature>
<reference evidence="8" key="1">
    <citation type="submission" date="2022-01" db="EMBL/GenBank/DDBJ databases">
        <authorList>
            <person name="Braso-Vives M."/>
        </authorList>
    </citation>
    <scope>NUCLEOTIDE SEQUENCE</scope>
</reference>
<evidence type="ECO:0000256" key="6">
    <source>
        <dbReference type="SAM" id="SignalP"/>
    </source>
</evidence>
<feature type="domain" description="Fibrinogen C-terminal" evidence="7">
    <location>
        <begin position="136"/>
        <end position="362"/>
    </location>
</feature>
<evidence type="ECO:0000313" key="8">
    <source>
        <dbReference type="EMBL" id="CAH1257725.1"/>
    </source>
</evidence>
<dbReference type="InterPro" id="IPR036056">
    <property type="entry name" value="Fibrinogen-like_C"/>
</dbReference>
<gene>
    <name evidence="8" type="primary">FIBCD1</name>
    <name evidence="8" type="ORF">BLAG_LOCUS15535</name>
</gene>
<dbReference type="AlphaFoldDB" id="A0A8J9ZLR0"/>
<evidence type="ECO:0000313" key="9">
    <source>
        <dbReference type="Proteomes" id="UP000838412"/>
    </source>
</evidence>
<comment type="subcellular location">
    <subcellularLocation>
        <location evidence="1">Secreted</location>
    </subcellularLocation>
</comment>
<keyword evidence="3" id="KW-1015">Disulfide bond</keyword>
<dbReference type="InterPro" id="IPR014716">
    <property type="entry name" value="Fibrinogen_a/b/g_C_1"/>
</dbReference>
<evidence type="ECO:0000259" key="7">
    <source>
        <dbReference type="SMART" id="SM00186"/>
    </source>
</evidence>
<keyword evidence="4" id="KW-0325">Glycoprotein</keyword>
<dbReference type="InterPro" id="IPR002181">
    <property type="entry name" value="Fibrinogen_a/b/g_C_dom"/>
</dbReference>
<dbReference type="Gene3D" id="3.90.215.10">
    <property type="entry name" value="Gamma Fibrinogen, chain A, domain 1"/>
    <property type="match status" value="1"/>
</dbReference>
<dbReference type="PANTHER" id="PTHR47221">
    <property type="entry name" value="FIBRINOGEN ALPHA CHAIN"/>
    <property type="match status" value="1"/>
</dbReference>
<dbReference type="GO" id="GO:0005577">
    <property type="term" value="C:fibrinogen complex"/>
    <property type="evidence" value="ECO:0007669"/>
    <property type="project" value="TreeGrafter"/>
</dbReference>
<name>A0A8J9ZLR0_BRALA</name>
<accession>A0A8J9ZLR0</accession>
<feature type="compositionally biased region" description="Basic and acidic residues" evidence="5">
    <location>
        <begin position="114"/>
        <end position="125"/>
    </location>
</feature>
<dbReference type="SUPFAM" id="SSF56496">
    <property type="entry name" value="Fibrinogen C-terminal domain-like"/>
    <property type="match status" value="1"/>
</dbReference>
<feature type="region of interest" description="Disordered" evidence="5">
    <location>
        <begin position="114"/>
        <end position="136"/>
    </location>
</feature>
<sequence length="363" mass="41962">MSLPKVVQPWAYLLVCIFVTAACPAFAEEQEMSPGELDAMTSSEESEGRAVNGRWAYTFEVPAPLDVPTCTDVQALIQKVDELNSSVANHVIHLSNKMHDMSERIDDVLAKVEREMSTDQPRQADEQSEAGDETQKYAKDCSEVASLGNTKSGVYLIQPSAVTYSLSEKSPRSPMQPFYVYCHMDGEEGWTVIQRREDGSENFNRTWADYKQGFGNPWREYWIGNDRLHVLTTQARYKLQVYLVDWEGRSGYAVYKRFVVEGEEDEYRLRVGSYFGTVGDSLVSHRNYEFSTWDREQGYNCTPKYRAGWWHRHCSYSYFTNLNGRYKEGQSFSPTYDGVEWYQWKKKQGYSLRFVEMRVIPIG</sequence>
<evidence type="ECO:0000256" key="3">
    <source>
        <dbReference type="ARBA" id="ARBA00023157"/>
    </source>
</evidence>